<sequence>MAIADDRYWFAMVDVGAPGRHSDGGVLKATSFGRQLQDQALVFPVSASLPRSTKVAPHVFIGDEAFQLSPDFMCPYPGKQVRPAHRVFN</sequence>
<proteinExistence type="predicted"/>
<dbReference type="EMBL" id="JABSTR010000008">
    <property type="protein sequence ID" value="KAH9377224.1"/>
    <property type="molecule type" value="Genomic_DNA"/>
</dbReference>
<evidence type="ECO:0000313" key="4">
    <source>
        <dbReference type="EMBL" id="KAH9377224.1"/>
    </source>
</evidence>
<organism evidence="4 5">
    <name type="scientific">Haemaphysalis longicornis</name>
    <name type="common">Bush tick</name>
    <dbReference type="NCBI Taxonomy" id="44386"/>
    <lineage>
        <taxon>Eukaryota</taxon>
        <taxon>Metazoa</taxon>
        <taxon>Ecdysozoa</taxon>
        <taxon>Arthropoda</taxon>
        <taxon>Chelicerata</taxon>
        <taxon>Arachnida</taxon>
        <taxon>Acari</taxon>
        <taxon>Parasitiformes</taxon>
        <taxon>Ixodida</taxon>
        <taxon>Ixodoidea</taxon>
        <taxon>Ixodidae</taxon>
        <taxon>Haemaphysalinae</taxon>
        <taxon>Haemaphysalis</taxon>
    </lineage>
</organism>
<keyword evidence="5" id="KW-1185">Reference proteome</keyword>
<evidence type="ECO:0000313" key="5">
    <source>
        <dbReference type="Proteomes" id="UP000821853"/>
    </source>
</evidence>
<dbReference type="OrthoDB" id="6434870at2759"/>
<evidence type="ECO:0000256" key="1">
    <source>
        <dbReference type="ARBA" id="ARBA00001968"/>
    </source>
</evidence>
<protein>
    <recommendedName>
        <fullName evidence="3">DDE Tnp4 domain-containing protein</fullName>
    </recommendedName>
</protein>
<feature type="domain" description="DDE Tnp4" evidence="3">
    <location>
        <begin position="2"/>
        <end position="89"/>
    </location>
</feature>
<accession>A0A9J6GR92</accession>
<dbReference type="VEuPathDB" id="VectorBase:HLOH_060670"/>
<keyword evidence="2" id="KW-0479">Metal-binding</keyword>
<gene>
    <name evidence="4" type="ORF">HPB48_010115</name>
</gene>
<dbReference type="InterPro" id="IPR027806">
    <property type="entry name" value="HARBI1_dom"/>
</dbReference>
<reference evidence="4 5" key="1">
    <citation type="journal article" date="2020" name="Cell">
        <title>Large-Scale Comparative Analyses of Tick Genomes Elucidate Their Genetic Diversity and Vector Capacities.</title>
        <authorList>
            <consortium name="Tick Genome and Microbiome Consortium (TIGMIC)"/>
            <person name="Jia N."/>
            <person name="Wang J."/>
            <person name="Shi W."/>
            <person name="Du L."/>
            <person name="Sun Y."/>
            <person name="Zhan W."/>
            <person name="Jiang J.F."/>
            <person name="Wang Q."/>
            <person name="Zhang B."/>
            <person name="Ji P."/>
            <person name="Bell-Sakyi L."/>
            <person name="Cui X.M."/>
            <person name="Yuan T.T."/>
            <person name="Jiang B.G."/>
            <person name="Yang W.F."/>
            <person name="Lam T.T."/>
            <person name="Chang Q.C."/>
            <person name="Ding S.J."/>
            <person name="Wang X.J."/>
            <person name="Zhu J.G."/>
            <person name="Ruan X.D."/>
            <person name="Zhao L."/>
            <person name="Wei J.T."/>
            <person name="Ye R.Z."/>
            <person name="Que T.C."/>
            <person name="Du C.H."/>
            <person name="Zhou Y.H."/>
            <person name="Cheng J.X."/>
            <person name="Dai P.F."/>
            <person name="Guo W.B."/>
            <person name="Han X.H."/>
            <person name="Huang E.J."/>
            <person name="Li L.F."/>
            <person name="Wei W."/>
            <person name="Gao Y.C."/>
            <person name="Liu J.Z."/>
            <person name="Shao H.Z."/>
            <person name="Wang X."/>
            <person name="Wang C.C."/>
            <person name="Yang T.C."/>
            <person name="Huo Q.B."/>
            <person name="Li W."/>
            <person name="Chen H.Y."/>
            <person name="Chen S.E."/>
            <person name="Zhou L.G."/>
            <person name="Ni X.B."/>
            <person name="Tian J.H."/>
            <person name="Sheng Y."/>
            <person name="Liu T."/>
            <person name="Pan Y.S."/>
            <person name="Xia L.Y."/>
            <person name="Li J."/>
            <person name="Zhao F."/>
            <person name="Cao W.C."/>
        </authorList>
    </citation>
    <scope>NUCLEOTIDE SEQUENCE [LARGE SCALE GENOMIC DNA]</scope>
    <source>
        <strain evidence="4">HaeL-2018</strain>
    </source>
</reference>
<evidence type="ECO:0000256" key="2">
    <source>
        <dbReference type="ARBA" id="ARBA00022723"/>
    </source>
</evidence>
<dbReference type="Pfam" id="PF13359">
    <property type="entry name" value="DDE_Tnp_4"/>
    <property type="match status" value="1"/>
</dbReference>
<name>A0A9J6GR92_HAELO</name>
<dbReference type="GO" id="GO:0046872">
    <property type="term" value="F:metal ion binding"/>
    <property type="evidence" value="ECO:0007669"/>
    <property type="project" value="UniProtKB-KW"/>
</dbReference>
<comment type="caution">
    <text evidence="4">The sequence shown here is derived from an EMBL/GenBank/DDBJ whole genome shotgun (WGS) entry which is preliminary data.</text>
</comment>
<evidence type="ECO:0000259" key="3">
    <source>
        <dbReference type="Pfam" id="PF13359"/>
    </source>
</evidence>
<comment type="cofactor">
    <cofactor evidence="1">
        <name>a divalent metal cation</name>
        <dbReference type="ChEBI" id="CHEBI:60240"/>
    </cofactor>
</comment>
<dbReference type="Proteomes" id="UP000821853">
    <property type="component" value="Unassembled WGS sequence"/>
</dbReference>
<dbReference type="AlphaFoldDB" id="A0A9J6GR92"/>